<dbReference type="PANTHER" id="PTHR21340">
    <property type="entry name" value="DIADENOSINE 5,5-P1,P4-TETRAPHOSPHATE PYROPHOSPHOHYDROLASE MUTT"/>
    <property type="match status" value="1"/>
</dbReference>
<dbReference type="PANTHER" id="PTHR21340:SF0">
    <property type="entry name" value="BIS(5'-NUCLEOSYL)-TETRAPHOSPHATASE [ASYMMETRICAL]"/>
    <property type="match status" value="1"/>
</dbReference>
<dbReference type="InterPro" id="IPR013078">
    <property type="entry name" value="His_Pase_superF_clade-1"/>
</dbReference>
<accession>A0A4Q9V115</accession>
<feature type="domain" description="Nudix hydrolase" evidence="2">
    <location>
        <begin position="10"/>
        <end position="145"/>
    </location>
</feature>
<evidence type="ECO:0000256" key="1">
    <source>
        <dbReference type="ARBA" id="ARBA00022801"/>
    </source>
</evidence>
<evidence type="ECO:0000313" key="3">
    <source>
        <dbReference type="EMBL" id="TBW21456.1"/>
    </source>
</evidence>
<reference evidence="3 4" key="1">
    <citation type="submission" date="2019-02" db="EMBL/GenBank/DDBJ databases">
        <title>Arcanobacterium bovis sp. nov., isolated from the milk of a cow with mastitis.</title>
        <authorList>
            <person name="Sammra O."/>
            <person name="Foster G."/>
            <person name="Hassan A."/>
            <person name="Alssahen M."/>
            <person name="Laemmler C."/>
            <person name="Borowiak M."/>
            <person name="Malorny B."/>
            <person name="Abdulmawjood A."/>
        </authorList>
    </citation>
    <scope>NUCLEOTIDE SEQUENCE [LARGE SCALE GENOMIC DNA]</scope>
    <source>
        <strain evidence="3 4">C605018/01/1</strain>
    </source>
</reference>
<dbReference type="Gene3D" id="3.90.79.10">
    <property type="entry name" value="Nucleoside Triphosphate Pyrophosphohydrolase"/>
    <property type="match status" value="1"/>
</dbReference>
<organism evidence="3 4">
    <name type="scientific">Arcanobacterium bovis</name>
    <dbReference type="NCBI Taxonomy" id="2529275"/>
    <lineage>
        <taxon>Bacteria</taxon>
        <taxon>Bacillati</taxon>
        <taxon>Actinomycetota</taxon>
        <taxon>Actinomycetes</taxon>
        <taxon>Actinomycetales</taxon>
        <taxon>Actinomycetaceae</taxon>
        <taxon>Arcanobacterium</taxon>
    </lineage>
</organism>
<dbReference type="Proteomes" id="UP000293036">
    <property type="component" value="Unassembled WGS sequence"/>
</dbReference>
<keyword evidence="4" id="KW-1185">Reference proteome</keyword>
<dbReference type="GO" id="GO:0006754">
    <property type="term" value="P:ATP biosynthetic process"/>
    <property type="evidence" value="ECO:0007669"/>
    <property type="project" value="TreeGrafter"/>
</dbReference>
<dbReference type="Gene3D" id="3.40.50.1240">
    <property type="entry name" value="Phosphoglycerate mutase-like"/>
    <property type="match status" value="1"/>
</dbReference>
<dbReference type="InterPro" id="IPR029033">
    <property type="entry name" value="His_PPase_superfam"/>
</dbReference>
<dbReference type="CDD" id="cd03673">
    <property type="entry name" value="NUDIX_Ap6A_hydrolase"/>
    <property type="match status" value="1"/>
</dbReference>
<comment type="caution">
    <text evidence="3">The sequence shown here is derived from an EMBL/GenBank/DDBJ whole genome shotgun (WGS) entry which is preliminary data.</text>
</comment>
<keyword evidence="1 3" id="KW-0378">Hydrolase</keyword>
<dbReference type="GO" id="GO:0006167">
    <property type="term" value="P:AMP biosynthetic process"/>
    <property type="evidence" value="ECO:0007669"/>
    <property type="project" value="TreeGrafter"/>
</dbReference>
<dbReference type="InterPro" id="IPR051325">
    <property type="entry name" value="Nudix_hydrolase_domain"/>
</dbReference>
<evidence type="ECO:0000313" key="4">
    <source>
        <dbReference type="Proteomes" id="UP000293036"/>
    </source>
</evidence>
<dbReference type="EMBL" id="SJDT01000004">
    <property type="protein sequence ID" value="TBW21456.1"/>
    <property type="molecule type" value="Genomic_DNA"/>
</dbReference>
<dbReference type="OrthoDB" id="4287477at2"/>
<sequence>MVKTRKRADIYAAGALVWRVNEGKLEVLIVHRPRWNDWSFPKGKVKSGETLRACCVRELYEEGAVHVVLGRPLGWQRYVVADGRSKAVHFWCAQVTSNDDAVLKVRPKVSLALTSEVDQRRWVSVRQARRLLTSSDDRKMLTKLAKYYDHGELTTAALIILRHAKAVKRELWKNGAGPEYTRPLASSGKKRLPLIASDLGAYGISEVLSSPWKRCKDTVKDYARATASPLRTQIVLTERGYVVDPQDFAQEIADVVDEVRNPCVICLHRPTLALTFSTLAEFASRSVVKTFPEADPWLKPGDMFVVHIASKPGKAKKILATELITSDFE</sequence>
<name>A0A4Q9V115_9ACTO</name>
<dbReference type="Pfam" id="PF00300">
    <property type="entry name" value="His_Phos_1"/>
    <property type="match status" value="1"/>
</dbReference>
<dbReference type="InterPro" id="IPR015797">
    <property type="entry name" value="NUDIX_hydrolase-like_dom_sf"/>
</dbReference>
<dbReference type="PROSITE" id="PS51462">
    <property type="entry name" value="NUDIX"/>
    <property type="match status" value="1"/>
</dbReference>
<dbReference type="SUPFAM" id="SSF55811">
    <property type="entry name" value="Nudix"/>
    <property type="match status" value="1"/>
</dbReference>
<dbReference type="InterPro" id="IPR000086">
    <property type="entry name" value="NUDIX_hydrolase_dom"/>
</dbReference>
<dbReference type="SUPFAM" id="SSF53254">
    <property type="entry name" value="Phosphoglycerate mutase-like"/>
    <property type="match status" value="1"/>
</dbReference>
<protein>
    <submittedName>
        <fullName evidence="3">NUDIX hydrolase</fullName>
    </submittedName>
</protein>
<evidence type="ECO:0000259" key="2">
    <source>
        <dbReference type="PROSITE" id="PS51462"/>
    </source>
</evidence>
<proteinExistence type="predicted"/>
<dbReference type="GO" id="GO:0004081">
    <property type="term" value="F:bis(5'-nucleosyl)-tetraphosphatase (asymmetrical) activity"/>
    <property type="evidence" value="ECO:0007669"/>
    <property type="project" value="TreeGrafter"/>
</dbReference>
<dbReference type="Pfam" id="PF00293">
    <property type="entry name" value="NUDIX"/>
    <property type="match status" value="1"/>
</dbReference>
<gene>
    <name evidence="3" type="ORF">EZJ44_05795</name>
</gene>
<dbReference type="AlphaFoldDB" id="A0A4Q9V115"/>